<dbReference type="GO" id="GO:0016117">
    <property type="term" value="P:carotenoid biosynthetic process"/>
    <property type="evidence" value="ECO:0007669"/>
    <property type="project" value="UniProtKB-ARBA"/>
</dbReference>
<dbReference type="PROSITE" id="PS01044">
    <property type="entry name" value="SQUALEN_PHYTOEN_SYN_1"/>
    <property type="match status" value="1"/>
</dbReference>
<evidence type="ECO:0000256" key="1">
    <source>
        <dbReference type="ARBA" id="ARBA00022679"/>
    </source>
</evidence>
<dbReference type="CDD" id="cd00683">
    <property type="entry name" value="Trans_IPPS_HH"/>
    <property type="match status" value="1"/>
</dbReference>
<dbReference type="Gene3D" id="1.10.600.10">
    <property type="entry name" value="Farnesyl Diphosphate Synthase"/>
    <property type="match status" value="1"/>
</dbReference>
<proteinExistence type="predicted"/>
<dbReference type="PANTHER" id="PTHR11626">
    <property type="entry name" value="FARNESYL-DIPHOSPHATE FARNESYLTRANSFERASE"/>
    <property type="match status" value="1"/>
</dbReference>
<dbReference type="InterPro" id="IPR008949">
    <property type="entry name" value="Isoprenoid_synthase_dom_sf"/>
</dbReference>
<dbReference type="SFLD" id="SFLDS00005">
    <property type="entry name" value="Isoprenoid_Synthase_Type_I"/>
    <property type="match status" value="1"/>
</dbReference>
<dbReference type="Pfam" id="PF00494">
    <property type="entry name" value="SQS_PSY"/>
    <property type="match status" value="1"/>
</dbReference>
<dbReference type="InterPro" id="IPR033904">
    <property type="entry name" value="Trans_IPPS_HH"/>
</dbReference>
<dbReference type="InterPro" id="IPR002060">
    <property type="entry name" value="Squ/phyt_synthse"/>
</dbReference>
<dbReference type="InterPro" id="IPR044844">
    <property type="entry name" value="Trans_IPPS_euk-type"/>
</dbReference>
<dbReference type="InterPro" id="IPR019845">
    <property type="entry name" value="Squalene/phytoene_synthase_CS"/>
</dbReference>
<dbReference type="PANTHER" id="PTHR11626:SF2">
    <property type="entry name" value="SQUALENE SYNTHASE"/>
    <property type="match status" value="1"/>
</dbReference>
<accession>A0AAE3KDY1</accession>
<dbReference type="SFLD" id="SFLDG01018">
    <property type="entry name" value="Squalene/Phytoene_Synthase_Lik"/>
    <property type="match status" value="1"/>
</dbReference>
<organism evidence="2 3">
    <name type="scientific">Natronocella acetinitrilica</name>
    <dbReference type="NCBI Taxonomy" id="414046"/>
    <lineage>
        <taxon>Bacteria</taxon>
        <taxon>Pseudomonadati</taxon>
        <taxon>Pseudomonadota</taxon>
        <taxon>Gammaproteobacteria</taxon>
        <taxon>Chromatiales</taxon>
        <taxon>Ectothiorhodospiraceae</taxon>
        <taxon>Natronocella</taxon>
    </lineage>
</organism>
<reference evidence="2" key="1">
    <citation type="submission" date="2022-03" db="EMBL/GenBank/DDBJ databases">
        <title>Genomic Encyclopedia of Type Strains, Phase III (KMG-III): the genomes of soil and plant-associated and newly described type strains.</title>
        <authorList>
            <person name="Whitman W."/>
        </authorList>
    </citation>
    <scope>NUCLEOTIDE SEQUENCE</scope>
    <source>
        <strain evidence="2">ANL 6-2</strain>
    </source>
</reference>
<dbReference type="GO" id="GO:0051996">
    <property type="term" value="F:squalene synthase [NAD(P)H] activity"/>
    <property type="evidence" value="ECO:0007669"/>
    <property type="project" value="UniProtKB-EC"/>
</dbReference>
<dbReference type="AlphaFoldDB" id="A0AAE3KDY1"/>
<comment type="caution">
    <text evidence="2">The sequence shown here is derived from an EMBL/GenBank/DDBJ whole genome shotgun (WGS) entry which is preliminary data.</text>
</comment>
<dbReference type="RefSeq" id="WP_253483987.1">
    <property type="nucleotide sequence ID" value="NZ_JALJXV010000011.1"/>
</dbReference>
<sequence length="358" mass="40151">MAASMPLPTSEAERRQADILPGVSRTFALTIPQLPLELRPGITNAYLLCRTADTIEDSAKLTPTEKETHYSALLATLDAEAAPASFSRQLQAAAPIAEQTERALLDAMPQVITVYQTLPARQRQALRRCLGVMCEGMGRFEHLKNPTGLPDRRHFRDYCYVVAGVVGEFLTELFSQVDDQVAERRQELLELAPAFGQGLQMTNILKDVWDDRARGICWLPRDVFREHGCSLAADAAWHQDAGYREAMHTLVGVAHYHLRQALRYTQLIPRRQPGIRRFCSWAIGMALYTLQNIRQQPDFNESSMVKISRRRLRMIIAYCNLSVGSNRLQQAGFEWAARGLPLAHQDSLGNLAARGGNP</sequence>
<gene>
    <name evidence="2" type="ORF">J2T57_003991</name>
</gene>
<dbReference type="Proteomes" id="UP001205843">
    <property type="component" value="Unassembled WGS sequence"/>
</dbReference>
<dbReference type="SUPFAM" id="SSF48576">
    <property type="entry name" value="Terpenoid synthases"/>
    <property type="match status" value="1"/>
</dbReference>
<dbReference type="EC" id="2.5.1.21" evidence="2"/>
<dbReference type="GO" id="GO:0045338">
    <property type="term" value="P:farnesyl diphosphate metabolic process"/>
    <property type="evidence" value="ECO:0007669"/>
    <property type="project" value="InterPro"/>
</dbReference>
<protein>
    <submittedName>
        <fullName evidence="2">Farnesyl-diphosphate farnesyltransferase</fullName>
        <ecNumber evidence="2">2.5.1.21</ecNumber>
    </submittedName>
</protein>
<keyword evidence="3" id="KW-1185">Reference proteome</keyword>
<evidence type="ECO:0000313" key="3">
    <source>
        <dbReference type="Proteomes" id="UP001205843"/>
    </source>
</evidence>
<evidence type="ECO:0000313" key="2">
    <source>
        <dbReference type="EMBL" id="MCP1676818.1"/>
    </source>
</evidence>
<name>A0AAE3KDY1_9GAMM</name>
<dbReference type="EMBL" id="JALJXV010000011">
    <property type="protein sequence ID" value="MCP1676818.1"/>
    <property type="molecule type" value="Genomic_DNA"/>
</dbReference>
<keyword evidence="1 2" id="KW-0808">Transferase</keyword>